<dbReference type="PROSITE" id="PS50011">
    <property type="entry name" value="PROTEIN_KINASE_DOM"/>
    <property type="match status" value="1"/>
</dbReference>
<keyword evidence="3 9" id="KW-0418">Kinase</keyword>
<evidence type="ECO:0000256" key="5">
    <source>
        <dbReference type="PROSITE-ProRule" id="PRU00339"/>
    </source>
</evidence>
<feature type="binding site" evidence="6">
    <location>
        <position position="69"/>
    </location>
    <ligand>
        <name>ATP</name>
        <dbReference type="ChEBI" id="CHEBI:30616"/>
    </ligand>
</feature>
<evidence type="ECO:0000256" key="2">
    <source>
        <dbReference type="ARBA" id="ARBA00022741"/>
    </source>
</evidence>
<evidence type="ECO:0000256" key="7">
    <source>
        <dbReference type="SAM" id="MobiDB-lite"/>
    </source>
</evidence>
<comment type="caution">
    <text evidence="9">The sequence shown here is derived from an EMBL/GenBank/DDBJ whole genome shotgun (WGS) entry which is preliminary data.</text>
</comment>
<evidence type="ECO:0000256" key="4">
    <source>
        <dbReference type="ARBA" id="ARBA00022840"/>
    </source>
</evidence>
<dbReference type="EMBL" id="JAIRAU010000001">
    <property type="protein sequence ID" value="MBZ5708694.1"/>
    <property type="molecule type" value="Genomic_DNA"/>
</dbReference>
<feature type="repeat" description="TPR" evidence="5">
    <location>
        <begin position="765"/>
        <end position="798"/>
    </location>
</feature>
<feature type="region of interest" description="Disordered" evidence="7">
    <location>
        <begin position="1"/>
        <end position="29"/>
    </location>
</feature>
<protein>
    <submittedName>
        <fullName evidence="9">Serine/threonine-protein kinase</fullName>
    </submittedName>
</protein>
<evidence type="ECO:0000256" key="6">
    <source>
        <dbReference type="PROSITE-ProRule" id="PRU10141"/>
    </source>
</evidence>
<evidence type="ECO:0000256" key="3">
    <source>
        <dbReference type="ARBA" id="ARBA00022777"/>
    </source>
</evidence>
<dbReference type="PANTHER" id="PTHR43289">
    <property type="entry name" value="MITOGEN-ACTIVATED PROTEIN KINASE KINASE KINASE 20-RELATED"/>
    <property type="match status" value="1"/>
</dbReference>
<evidence type="ECO:0000313" key="10">
    <source>
        <dbReference type="Proteomes" id="UP001139031"/>
    </source>
</evidence>
<feature type="compositionally biased region" description="Basic and acidic residues" evidence="7">
    <location>
        <begin position="1"/>
        <end position="27"/>
    </location>
</feature>
<dbReference type="Proteomes" id="UP001139031">
    <property type="component" value="Unassembled WGS sequence"/>
</dbReference>
<keyword evidence="10" id="KW-1185">Reference proteome</keyword>
<name>A0ABS7TKE9_9BACT</name>
<dbReference type="Gene3D" id="1.25.40.10">
    <property type="entry name" value="Tetratricopeptide repeat domain"/>
    <property type="match status" value="3"/>
</dbReference>
<dbReference type="InterPro" id="IPR011009">
    <property type="entry name" value="Kinase-like_dom_sf"/>
</dbReference>
<evidence type="ECO:0000259" key="8">
    <source>
        <dbReference type="PROSITE" id="PS50011"/>
    </source>
</evidence>
<dbReference type="RefSeq" id="WP_224190450.1">
    <property type="nucleotide sequence ID" value="NZ_JAIRAU010000001.1"/>
</dbReference>
<gene>
    <name evidence="9" type="ORF">K7C98_05460</name>
</gene>
<dbReference type="InterPro" id="IPR011990">
    <property type="entry name" value="TPR-like_helical_dom_sf"/>
</dbReference>
<dbReference type="InterPro" id="IPR000719">
    <property type="entry name" value="Prot_kinase_dom"/>
</dbReference>
<keyword evidence="1" id="KW-0808">Transferase</keyword>
<accession>A0ABS7TKE9</accession>
<feature type="domain" description="Protein kinase" evidence="8">
    <location>
        <begin position="40"/>
        <end position="317"/>
    </location>
</feature>
<keyword evidence="2 6" id="KW-0547">Nucleotide-binding</keyword>
<dbReference type="InterPro" id="IPR019734">
    <property type="entry name" value="TPR_rpt"/>
</dbReference>
<reference evidence="9" key="1">
    <citation type="submission" date="2021-08" db="EMBL/GenBank/DDBJ databases">
        <authorList>
            <person name="Stevens D.C."/>
        </authorList>
    </citation>
    <scope>NUCLEOTIDE SEQUENCE</scope>
    <source>
        <strain evidence="9">DSM 53165</strain>
    </source>
</reference>
<evidence type="ECO:0000256" key="1">
    <source>
        <dbReference type="ARBA" id="ARBA00022679"/>
    </source>
</evidence>
<sequence length="901" mass="97698">MEASTRESKPLVERDTVDAPREPHDEPVPEEFEGLSIARYRVLERIGAGGMGTVYAALDPTLGREVAVKLARVSGPRPSLGDESRLLREARLLAQVSHPNVVEIYEVGVFRGHVYIVMARIRGQTLRAWQRETPRPWRETIAKYVAAARGLQAVHAVGLVHRDFKADNVLVGEDGRVYVVDFGLARPSGATPEGAPPTTSRAAVNSETPLTSTGAVVGTPAYMAPEQKAGRPPDLRSDIFSFCVSLYEALHGHRPEYNMTTTRARDPKVPRRIDRVLARGLAPSAARRYASFDPLVAALEYDPARRWRRVGLAAGLLGVGGLGGLLAPGPGDLTEVSCETAQRRIDRAWGASEREALAAVFRAPDSEYARGVGRRVEAALDAYADQWKLARRRACEATVELSARSALQLQQVLECLERAAQALTGATRMLAFAGAGEIEQAMAVVEALPRIDDCRDRPGRGEIEDMLERSGQVDELRRALVSARAHAADGSRREALSLAEQVRARAQALGEPAIEADALLTVGRLRAEDGEIAAAETNLLAAIDIAEANRLDDTTASGWVTLATVAARLEVNPERMRERARRAQALLDRLDDSGPRRAILLNALGVAAVAEERHAEAVRLHREAFERLHFGGGPAIERIRSLQSLGNALEALGERDEALASFSRALELCAAHLGPRHPQLARVSHDLGVLLARTGEQARARELMEFALSVWTDTYGSVCVECGRVHTALADQAGRVGELGRAEHHGRRALAILRQVLPEHHPEVAAALVNLGVILHLRGDFAGAVKTYREALRLQDRILPEGHLERAITESNLGESLVALQRHAEALELFAAAEPVARAAAEAGEELLLLLLHNKAQALVGTGDVRAARVALEERRALLKRRGDAPDEVEQALAQLQGRTG</sequence>
<keyword evidence="4 6" id="KW-0067">ATP-binding</keyword>
<dbReference type="CDD" id="cd14014">
    <property type="entry name" value="STKc_PknB_like"/>
    <property type="match status" value="1"/>
</dbReference>
<organism evidence="9 10">
    <name type="scientific">Nannocystis pusilla</name>
    <dbReference type="NCBI Taxonomy" id="889268"/>
    <lineage>
        <taxon>Bacteria</taxon>
        <taxon>Pseudomonadati</taxon>
        <taxon>Myxococcota</taxon>
        <taxon>Polyangia</taxon>
        <taxon>Nannocystales</taxon>
        <taxon>Nannocystaceae</taxon>
        <taxon>Nannocystis</taxon>
    </lineage>
</organism>
<dbReference type="SUPFAM" id="SSF48452">
    <property type="entry name" value="TPR-like"/>
    <property type="match status" value="2"/>
</dbReference>
<dbReference type="Pfam" id="PF00069">
    <property type="entry name" value="Pkinase"/>
    <property type="match status" value="1"/>
</dbReference>
<dbReference type="SMART" id="SM00028">
    <property type="entry name" value="TPR"/>
    <property type="match status" value="6"/>
</dbReference>
<dbReference type="Gene3D" id="3.30.200.20">
    <property type="entry name" value="Phosphorylase Kinase, domain 1"/>
    <property type="match status" value="1"/>
</dbReference>
<dbReference type="InterPro" id="IPR008271">
    <property type="entry name" value="Ser/Thr_kinase_AS"/>
</dbReference>
<dbReference type="InterPro" id="IPR017441">
    <property type="entry name" value="Protein_kinase_ATP_BS"/>
</dbReference>
<keyword evidence="5" id="KW-0802">TPR repeat</keyword>
<dbReference type="Gene3D" id="1.10.510.10">
    <property type="entry name" value="Transferase(Phosphotransferase) domain 1"/>
    <property type="match status" value="1"/>
</dbReference>
<dbReference type="SUPFAM" id="SSF56112">
    <property type="entry name" value="Protein kinase-like (PK-like)"/>
    <property type="match status" value="1"/>
</dbReference>
<proteinExistence type="predicted"/>
<evidence type="ECO:0000313" key="9">
    <source>
        <dbReference type="EMBL" id="MBZ5708694.1"/>
    </source>
</evidence>
<dbReference type="PROSITE" id="PS00108">
    <property type="entry name" value="PROTEIN_KINASE_ST"/>
    <property type="match status" value="1"/>
</dbReference>
<dbReference type="PROSITE" id="PS50005">
    <property type="entry name" value="TPR"/>
    <property type="match status" value="2"/>
</dbReference>
<dbReference type="PROSITE" id="PS00107">
    <property type="entry name" value="PROTEIN_KINASE_ATP"/>
    <property type="match status" value="1"/>
</dbReference>
<feature type="repeat" description="TPR" evidence="5">
    <location>
        <begin position="639"/>
        <end position="672"/>
    </location>
</feature>
<dbReference type="PANTHER" id="PTHR43289:SF6">
    <property type="entry name" value="SERINE_THREONINE-PROTEIN KINASE NEKL-3"/>
    <property type="match status" value="1"/>
</dbReference>
<dbReference type="Pfam" id="PF13424">
    <property type="entry name" value="TPR_12"/>
    <property type="match status" value="2"/>
</dbReference>
<dbReference type="GO" id="GO:0016301">
    <property type="term" value="F:kinase activity"/>
    <property type="evidence" value="ECO:0007669"/>
    <property type="project" value="UniProtKB-KW"/>
</dbReference>